<accession>A0A0F8ZAH6</accession>
<feature type="non-terminal residue" evidence="1">
    <location>
        <position position="1"/>
    </location>
</feature>
<comment type="caution">
    <text evidence="1">The sequence shown here is derived from an EMBL/GenBank/DDBJ whole genome shotgun (WGS) entry which is preliminary data.</text>
</comment>
<evidence type="ECO:0000313" key="1">
    <source>
        <dbReference type="EMBL" id="KKK90753.1"/>
    </source>
</evidence>
<proteinExistence type="predicted"/>
<protein>
    <submittedName>
        <fullName evidence="1">Uncharacterized protein</fullName>
    </submittedName>
</protein>
<organism evidence="1">
    <name type="scientific">marine sediment metagenome</name>
    <dbReference type="NCBI Taxonomy" id="412755"/>
    <lineage>
        <taxon>unclassified sequences</taxon>
        <taxon>metagenomes</taxon>
        <taxon>ecological metagenomes</taxon>
    </lineage>
</organism>
<dbReference type="EMBL" id="LAZR01048957">
    <property type="protein sequence ID" value="KKK90753.1"/>
    <property type="molecule type" value="Genomic_DNA"/>
</dbReference>
<gene>
    <name evidence="1" type="ORF">LCGC14_2719870</name>
</gene>
<name>A0A0F8ZAH6_9ZZZZ</name>
<dbReference type="AlphaFoldDB" id="A0A0F8ZAH6"/>
<sequence>KALADKLYDQLEGVESHSVTNQAARTMCALSNGIVNIIRFESNEGRFVTPPGVEEPATKAILIGKQGS</sequence>
<reference evidence="1" key="1">
    <citation type="journal article" date="2015" name="Nature">
        <title>Complex archaea that bridge the gap between prokaryotes and eukaryotes.</title>
        <authorList>
            <person name="Spang A."/>
            <person name="Saw J.H."/>
            <person name="Jorgensen S.L."/>
            <person name="Zaremba-Niedzwiedzka K."/>
            <person name="Martijn J."/>
            <person name="Lind A.E."/>
            <person name="van Eijk R."/>
            <person name="Schleper C."/>
            <person name="Guy L."/>
            <person name="Ettema T.J."/>
        </authorList>
    </citation>
    <scope>NUCLEOTIDE SEQUENCE</scope>
</reference>